<feature type="domain" description="Multidrug resistance protein MdtA-like barrel-sandwich hybrid" evidence="4">
    <location>
        <begin position="60"/>
        <end position="180"/>
    </location>
</feature>
<dbReference type="Gene3D" id="2.40.50.100">
    <property type="match status" value="1"/>
</dbReference>
<evidence type="ECO:0000256" key="3">
    <source>
        <dbReference type="SAM" id="SignalP"/>
    </source>
</evidence>
<evidence type="ECO:0000313" key="7">
    <source>
        <dbReference type="EMBL" id="KFN43567.1"/>
    </source>
</evidence>
<dbReference type="Gene3D" id="2.40.420.20">
    <property type="match status" value="1"/>
</dbReference>
<dbReference type="Pfam" id="PF25989">
    <property type="entry name" value="YknX_C"/>
    <property type="match status" value="1"/>
</dbReference>
<keyword evidence="8" id="KW-1185">Reference proteome</keyword>
<feature type="chain" id="PRO_5001870610" evidence="3">
    <location>
        <begin position="18"/>
        <end position="362"/>
    </location>
</feature>
<evidence type="ECO:0000259" key="6">
    <source>
        <dbReference type="Pfam" id="PF25989"/>
    </source>
</evidence>
<feature type="signal peptide" evidence="3">
    <location>
        <begin position="1"/>
        <end position="17"/>
    </location>
</feature>
<sequence length="362" mass="37913">MSIVRVLSLILVSLCLAACGSKTEGRGGGNPPAVVTTTVLAPSAWTDTIDALGTATARESVSLTAKVSETVSQVHFDSGDEVRAGDVLVTLSDRATVAGLNEAAADYREAQTLFERQQDLAKRQLIAASQFDAQRAVRDAAKARLDQVRSQVSDRVISAPFAGVLGVRQVSPGSLVTPGTVIATLDDVSRIKLDFSVPERSLAALANGQTVHARSDAYPGEQFTGTITSVGSRVDAVTRSLAVRAEFDNPAHKLRPGMLLEVSVQRAARDTLQVPELSLQQVGQEAFLFRVGAEDKVEQVPVKIGARRPGWVEILEGVKAGDRVVVEGTVKLKGGSKIVEAGAAAAADGKPADTTADKRGGA</sequence>
<dbReference type="NCBIfam" id="TIGR01730">
    <property type="entry name" value="RND_mfp"/>
    <property type="match status" value="1"/>
</dbReference>
<dbReference type="Proteomes" id="UP000029385">
    <property type="component" value="Unassembled WGS sequence"/>
</dbReference>
<dbReference type="eggNOG" id="COG0845">
    <property type="taxonomic scope" value="Bacteria"/>
</dbReference>
<dbReference type="Pfam" id="PF25917">
    <property type="entry name" value="BSH_RND"/>
    <property type="match status" value="1"/>
</dbReference>
<dbReference type="Gene3D" id="2.40.30.170">
    <property type="match status" value="1"/>
</dbReference>
<feature type="compositionally biased region" description="Low complexity" evidence="2">
    <location>
        <begin position="343"/>
        <end position="354"/>
    </location>
</feature>
<protein>
    <submittedName>
        <fullName evidence="7">Uncharacterized protein</fullName>
    </submittedName>
</protein>
<dbReference type="InterPro" id="IPR006143">
    <property type="entry name" value="RND_pump_MFP"/>
</dbReference>
<dbReference type="InterPro" id="IPR058625">
    <property type="entry name" value="MdtA-like_BSH"/>
</dbReference>
<dbReference type="Gene3D" id="1.10.287.470">
    <property type="entry name" value="Helix hairpin bin"/>
    <property type="match status" value="1"/>
</dbReference>
<dbReference type="RefSeq" id="WP_022968432.1">
    <property type="nucleotide sequence ID" value="NZ_ATVD01000001.1"/>
</dbReference>
<comment type="similarity">
    <text evidence="1">Belongs to the membrane fusion protein (MFP) (TC 8.A.1) family.</text>
</comment>
<evidence type="ECO:0000259" key="5">
    <source>
        <dbReference type="Pfam" id="PF25954"/>
    </source>
</evidence>
<accession>A0A091AWA8</accession>
<evidence type="ECO:0000313" key="8">
    <source>
        <dbReference type="Proteomes" id="UP000029385"/>
    </source>
</evidence>
<gene>
    <name evidence="7" type="ORF">N789_09845</name>
</gene>
<dbReference type="PANTHER" id="PTHR30469">
    <property type="entry name" value="MULTIDRUG RESISTANCE PROTEIN MDTA"/>
    <property type="match status" value="1"/>
</dbReference>
<dbReference type="AlphaFoldDB" id="A0A091AWA8"/>
<dbReference type="SUPFAM" id="SSF111369">
    <property type="entry name" value="HlyD-like secretion proteins"/>
    <property type="match status" value="1"/>
</dbReference>
<proteinExistence type="inferred from homology"/>
<dbReference type="OrthoDB" id="9783047at2"/>
<organism evidence="7 8">
    <name type="scientific">Arenimonas oryziterrae DSM 21050 = YC6267</name>
    <dbReference type="NCBI Taxonomy" id="1121015"/>
    <lineage>
        <taxon>Bacteria</taxon>
        <taxon>Pseudomonadati</taxon>
        <taxon>Pseudomonadota</taxon>
        <taxon>Gammaproteobacteria</taxon>
        <taxon>Lysobacterales</taxon>
        <taxon>Lysobacteraceae</taxon>
        <taxon>Arenimonas</taxon>
    </lineage>
</organism>
<evidence type="ECO:0000256" key="2">
    <source>
        <dbReference type="SAM" id="MobiDB-lite"/>
    </source>
</evidence>
<dbReference type="STRING" id="1121015.GCA_000420545_00781"/>
<comment type="caution">
    <text evidence="7">The sequence shown here is derived from an EMBL/GenBank/DDBJ whole genome shotgun (WGS) entry which is preliminary data.</text>
</comment>
<dbReference type="EMBL" id="AVCI01000005">
    <property type="protein sequence ID" value="KFN43567.1"/>
    <property type="molecule type" value="Genomic_DNA"/>
</dbReference>
<dbReference type="GO" id="GO:1990281">
    <property type="term" value="C:efflux pump complex"/>
    <property type="evidence" value="ECO:0007669"/>
    <property type="project" value="TreeGrafter"/>
</dbReference>
<feature type="domain" description="YknX-like C-terminal permuted SH3-like" evidence="6">
    <location>
        <begin position="272"/>
        <end position="338"/>
    </location>
</feature>
<dbReference type="GO" id="GO:0015562">
    <property type="term" value="F:efflux transmembrane transporter activity"/>
    <property type="evidence" value="ECO:0007669"/>
    <property type="project" value="TreeGrafter"/>
</dbReference>
<reference evidence="7 8" key="1">
    <citation type="submission" date="2013-09" db="EMBL/GenBank/DDBJ databases">
        <title>Genome sequencing of Arenimonas oryziterrae.</title>
        <authorList>
            <person name="Chen F."/>
            <person name="Wang G."/>
        </authorList>
    </citation>
    <scope>NUCLEOTIDE SEQUENCE [LARGE SCALE GENOMIC DNA]</scope>
    <source>
        <strain evidence="7 8">YC6267</strain>
    </source>
</reference>
<feature type="region of interest" description="Disordered" evidence="2">
    <location>
        <begin position="343"/>
        <end position="362"/>
    </location>
</feature>
<name>A0A091AWA8_9GAMM</name>
<dbReference type="InterPro" id="IPR058637">
    <property type="entry name" value="YknX-like_C"/>
</dbReference>
<evidence type="ECO:0000256" key="1">
    <source>
        <dbReference type="ARBA" id="ARBA00009477"/>
    </source>
</evidence>
<dbReference type="Pfam" id="PF25954">
    <property type="entry name" value="Beta-barrel_RND_2"/>
    <property type="match status" value="1"/>
</dbReference>
<feature type="domain" description="CusB-like beta-barrel" evidence="5">
    <location>
        <begin position="193"/>
        <end position="267"/>
    </location>
</feature>
<dbReference type="InterPro" id="IPR058792">
    <property type="entry name" value="Beta-barrel_RND_2"/>
</dbReference>
<evidence type="ECO:0000259" key="4">
    <source>
        <dbReference type="Pfam" id="PF25917"/>
    </source>
</evidence>
<dbReference type="PATRIC" id="fig|1121015.4.peg.1456"/>
<dbReference type="FunFam" id="2.40.30.170:FF:000010">
    <property type="entry name" value="Efflux RND transporter periplasmic adaptor subunit"/>
    <property type="match status" value="1"/>
</dbReference>
<keyword evidence="3" id="KW-0732">Signal</keyword>
<dbReference type="PANTHER" id="PTHR30469:SF16">
    <property type="entry name" value="HAE1 FAMILY EFFLUX PUMP MFP COMPONENT"/>
    <property type="match status" value="1"/>
</dbReference>